<feature type="region of interest" description="Disordered" evidence="1">
    <location>
        <begin position="1042"/>
        <end position="1072"/>
    </location>
</feature>
<gene>
    <name evidence="2" type="ORF">MVEN_01026300</name>
</gene>
<proteinExistence type="predicted"/>
<evidence type="ECO:0000313" key="2">
    <source>
        <dbReference type="EMBL" id="KAF7356905.1"/>
    </source>
</evidence>
<keyword evidence="3" id="KW-1185">Reference proteome</keyword>
<dbReference type="Proteomes" id="UP000620124">
    <property type="component" value="Unassembled WGS sequence"/>
</dbReference>
<sequence>MPARTLKRSRIPQQEVSIVSPDVKIEATQDGVVPSPPPKRRRKNGKRVSPPPSIVWTVVESISTPPGSLPVPTLVRDTTRGGRGRGRGSGRGRGRGRGGTTEVAAAPLHCDAPQATPAVVVDVPTESTPKDSDSEQVKPRQWSSSKEELLAILPELTTHVNGIALEVFETPIIILDGTNGITVSNTSTVEGVRTDLTFVRDFIRDPAPMTPPSSLPSVPTASDFRDHLPQFGNNSVERLTSVGPMPAVAPAREVPSNFLHHRRGSPYSSPLPFPQSWHRNVGVHTAGRVFPQAQLKIEQNSEIFHSIPLPEGLIAFDEVQEASPIPSFSPRATQVTSSLTMAADSESVFYPRTPRRKPTPAPPAVFSSDSEEDVPLLRPVDEQRVSQSILISASAIAPSSDSEDEVTLSKSVDKQSASRDIPTPVLPVAPSFDMENVPFSKPNANQHASQYISTPAPPAALPFKTADNSELKNEERPAIISSPPEISTVPRPIPKEMQALVDAYIHSTPVLCIASNACMTESWGVTLPSEVQYAYLGFHTVVNVQEERVSQDGRHPASSELAGRVKWKFRLQWSSGGEEDLDLPSDTLPETTSPWWLPPPSASEATVANPVSTTSFDDSDASTPEYKQRRLQSRNYHFRDIPIANRCPSILPLHLLVPHNDTTGIGFGPDEVVEEYKGWYCVECGKLNRVTMMRHRRCGSSFCASKCSNRPEASGGYAVPLESIRTPHEAAPVYRPNTTLPLGVDEPTITEWSDGMMVFRYILGPNQCPLAAVEMDHARLQSDAEGAVSARHIFTGNVPSLQLDATELLASIQIGCELARDAYNSPYFSHTAVMEPDARWPECLMRAREVITRSIKTYIRPEDQEMDIQRLLVKGWVDSGRRGDTNLINVVGSGHCAAIMCLGHDLKLKISPKSPDLELMTSGVLLKIEDDAVDGVDSNFRFEKTLAEGEKPRKRRKLKAEDRQDLKLGGLDDGVLEPSPVSTPTNEAGISSKRKYIRKVKAEVLEDQKLGSLDGGVVDPSHSSRGAVIRVKPKYTRKIVPPPAVESQRLGALDREQEPSSVSTPAEKVSQRKKTAPSPFIVTLVHGDILFLSGGEFEYSIVRSGTSILLVAFGQ</sequence>
<feature type="region of interest" description="Disordered" evidence="1">
    <location>
        <begin position="124"/>
        <end position="144"/>
    </location>
</feature>
<accession>A0A8H7D0D6</accession>
<feature type="region of interest" description="Disordered" evidence="1">
    <location>
        <begin position="346"/>
        <end position="378"/>
    </location>
</feature>
<dbReference type="AlphaFoldDB" id="A0A8H7D0D6"/>
<feature type="region of interest" description="Disordered" evidence="1">
    <location>
        <begin position="578"/>
        <end position="626"/>
    </location>
</feature>
<feature type="compositionally biased region" description="Basic residues" evidence="1">
    <location>
        <begin position="82"/>
        <end position="96"/>
    </location>
</feature>
<feature type="region of interest" description="Disordered" evidence="1">
    <location>
        <begin position="1"/>
        <end position="101"/>
    </location>
</feature>
<dbReference type="EMBL" id="JACAZI010000007">
    <property type="protein sequence ID" value="KAF7356905.1"/>
    <property type="molecule type" value="Genomic_DNA"/>
</dbReference>
<reference evidence="2" key="1">
    <citation type="submission" date="2020-05" db="EMBL/GenBank/DDBJ databases">
        <title>Mycena genomes resolve the evolution of fungal bioluminescence.</title>
        <authorList>
            <person name="Tsai I.J."/>
        </authorList>
    </citation>
    <scope>NUCLEOTIDE SEQUENCE</scope>
    <source>
        <strain evidence="2">CCC161011</strain>
    </source>
</reference>
<evidence type="ECO:0000256" key="1">
    <source>
        <dbReference type="SAM" id="MobiDB-lite"/>
    </source>
</evidence>
<feature type="compositionally biased region" description="Basic residues" evidence="1">
    <location>
        <begin position="1"/>
        <end position="10"/>
    </location>
</feature>
<feature type="region of interest" description="Disordered" evidence="1">
    <location>
        <begin position="395"/>
        <end position="424"/>
    </location>
</feature>
<dbReference type="OrthoDB" id="2678679at2759"/>
<organism evidence="2 3">
    <name type="scientific">Mycena venus</name>
    <dbReference type="NCBI Taxonomy" id="2733690"/>
    <lineage>
        <taxon>Eukaryota</taxon>
        <taxon>Fungi</taxon>
        <taxon>Dikarya</taxon>
        <taxon>Basidiomycota</taxon>
        <taxon>Agaricomycotina</taxon>
        <taxon>Agaricomycetes</taxon>
        <taxon>Agaricomycetidae</taxon>
        <taxon>Agaricales</taxon>
        <taxon>Marasmiineae</taxon>
        <taxon>Mycenaceae</taxon>
        <taxon>Mycena</taxon>
    </lineage>
</organism>
<feature type="compositionally biased region" description="Basic and acidic residues" evidence="1">
    <location>
        <begin position="128"/>
        <end position="138"/>
    </location>
</feature>
<name>A0A8H7D0D6_9AGAR</name>
<evidence type="ECO:0000313" key="3">
    <source>
        <dbReference type="Proteomes" id="UP000620124"/>
    </source>
</evidence>
<feature type="region of interest" description="Disordered" evidence="1">
    <location>
        <begin position="207"/>
        <end position="230"/>
    </location>
</feature>
<comment type="caution">
    <text evidence="2">The sequence shown here is derived from an EMBL/GenBank/DDBJ whole genome shotgun (WGS) entry which is preliminary data.</text>
</comment>
<protein>
    <submittedName>
        <fullName evidence="2">Uncharacterized protein</fullName>
    </submittedName>
</protein>
<feature type="region of interest" description="Disordered" evidence="1">
    <location>
        <begin position="969"/>
        <end position="988"/>
    </location>
</feature>